<evidence type="ECO:0000313" key="2">
    <source>
        <dbReference type="Proteomes" id="UP001172386"/>
    </source>
</evidence>
<dbReference type="Proteomes" id="UP001172386">
    <property type="component" value="Unassembled WGS sequence"/>
</dbReference>
<sequence>MAQRALRKLRQQRELEEQRSLAASLAGTGDEESEEEFEQISKPKNVFDMLDGVNDEDEEEDEEGGDEEHDATSTTQASHPVPPPTSSTGKSAKTKKKKAKNKAKAKVETPKQEPSEDEIDRALKELDVNKPDVSADDRQSEWEANATQHLAIVPKNLDAVNEMRGLFGSIALEDESRARPQPTRRRDQNQQGGVDLATALTAPYNRASRGKALGALAKRRNCFMQGREDWPLATSGGLSMEAVPSTTFEKQYNVLHNPMYQQAQWHFRQAVESMQAENMIGLLSIYPYHIASLLQVSEIAKHQGDSLVAGDLLERALFSFGRSVHSSFPAAMRSGVARVPFNKPANRELYLTIWRYIRNLEQRGTWKTAFEWCKLLLQLNTLSDPYGVTLMIDQVALRGRQHEQFLELASDDAYASPWSYLANIQISKSLALLRAKKPKEARQQLALAMHHYPYILSALASAIEISPMPKSLWGKTPSTDAEKLYTELYVSRAKDLWNTPETIGLISEVANTLQYYKSTIDAHPQPSKLQISLEEARHIMLLETPSLIALLPRHFTNMPTSSSDVLPPPNSEQSDLTLRAPTDAPGTGMLQNLLNGAADRVALPGNLIQRALQMFMRPVNPQDTNGVADPDTTNALADLRRRLGPAAEGLDDDALQQIIATQLIDDDELAHAFTGGAMAGGWDYYEDAAEHGRSDGEDSIPDLEDVSGATRSATATQLDAEQPARGLHAATVEEADSDDEAQPTRAAPSSSRTILRHVDSDDEDEPMPAQGRSANLGPAGVQNPNFPTRGPFAANASDAIAAPADEDVESSQQRLQRWLITAGLEDIKGGGNMSLYVKRLKMLTKVQQTWTLNVVKQRGDKELAAKVEGAM</sequence>
<comment type="caution">
    <text evidence="1">The sequence shown here is derived from an EMBL/GenBank/DDBJ whole genome shotgun (WGS) entry which is preliminary data.</text>
</comment>
<name>A0ACC2ZRM4_9EURO</name>
<reference evidence="1" key="1">
    <citation type="submission" date="2022-10" db="EMBL/GenBank/DDBJ databases">
        <title>Culturing micro-colonial fungi from biological soil crusts in the Mojave desert and describing Neophaeococcomyces mojavensis, and introducing the new genera and species Taxawa tesnikishii.</title>
        <authorList>
            <person name="Kurbessoian T."/>
            <person name="Stajich J.E."/>
        </authorList>
    </citation>
    <scope>NUCLEOTIDE SEQUENCE</scope>
    <source>
        <strain evidence="1">JES_112</strain>
    </source>
</reference>
<organism evidence="1 2">
    <name type="scientific">Neophaeococcomyces mojaviensis</name>
    <dbReference type="NCBI Taxonomy" id="3383035"/>
    <lineage>
        <taxon>Eukaryota</taxon>
        <taxon>Fungi</taxon>
        <taxon>Dikarya</taxon>
        <taxon>Ascomycota</taxon>
        <taxon>Pezizomycotina</taxon>
        <taxon>Eurotiomycetes</taxon>
        <taxon>Chaetothyriomycetidae</taxon>
        <taxon>Chaetothyriales</taxon>
        <taxon>Chaetothyriales incertae sedis</taxon>
        <taxon>Neophaeococcomyces</taxon>
    </lineage>
</organism>
<evidence type="ECO:0000313" key="1">
    <source>
        <dbReference type="EMBL" id="KAJ9650229.1"/>
    </source>
</evidence>
<keyword evidence="2" id="KW-1185">Reference proteome</keyword>
<gene>
    <name evidence="1" type="ORF">H2198_010454</name>
</gene>
<proteinExistence type="predicted"/>
<protein>
    <submittedName>
        <fullName evidence="1">Uncharacterized protein</fullName>
    </submittedName>
</protein>
<accession>A0ACC2ZRM4</accession>
<dbReference type="EMBL" id="JAPDRQ010000367">
    <property type="protein sequence ID" value="KAJ9650229.1"/>
    <property type="molecule type" value="Genomic_DNA"/>
</dbReference>